<evidence type="ECO:0000256" key="7">
    <source>
        <dbReference type="ARBA" id="ARBA00025735"/>
    </source>
</evidence>
<dbReference type="GO" id="GO:0000776">
    <property type="term" value="C:kinetochore"/>
    <property type="evidence" value="ECO:0007669"/>
    <property type="project" value="UniProtKB-KW"/>
</dbReference>
<dbReference type="Proteomes" id="UP001174934">
    <property type="component" value="Unassembled WGS sequence"/>
</dbReference>
<keyword evidence="3" id="KW-0158">Chromosome</keyword>
<gene>
    <name evidence="10" type="ORF">B0T17DRAFT_488551</name>
</gene>
<keyword evidence="4" id="KW-0995">Kinetochore</keyword>
<evidence type="ECO:0000256" key="5">
    <source>
        <dbReference type="ARBA" id="ARBA00023242"/>
    </source>
</evidence>
<dbReference type="GO" id="GO:0005634">
    <property type="term" value="C:nucleus"/>
    <property type="evidence" value="ECO:0007669"/>
    <property type="project" value="UniProtKB-SubCell"/>
</dbReference>
<keyword evidence="11" id="KW-1185">Reference proteome</keyword>
<dbReference type="EMBL" id="JAULSR010000002">
    <property type="protein sequence ID" value="KAK0628126.1"/>
    <property type="molecule type" value="Genomic_DNA"/>
</dbReference>
<protein>
    <submittedName>
        <fullName evidence="10">Centromere protein H (CENP-H)-domain-containing protein</fullName>
    </submittedName>
</protein>
<feature type="coiled-coil region" evidence="8">
    <location>
        <begin position="111"/>
        <end position="138"/>
    </location>
</feature>
<keyword evidence="6" id="KW-0137">Centromere</keyword>
<feature type="domain" description="Centromere protein H C-terminal" evidence="9">
    <location>
        <begin position="12"/>
        <end position="216"/>
    </location>
</feature>
<sequence length="221" mass="24807">MPKSLRLSEPEERALELYDSLQKLQLELALLRAQQAYASDTSSTIVKSSLQDMQLSLLEARATLALQNNVVESAMMVQPILEAVHNGTNASPVERDLSPLIQERDITALRAAQESADLHDARIRLAELEAESLRATRRNVLLASELLRLTESTRTSDPTETMDDAYLRAEMNAMEVSLRNSRQRWKVMKETAGAVVVGSGFDWVEDERLRDIVLDPPELNH</sequence>
<keyword evidence="8" id="KW-0175">Coiled coil</keyword>
<evidence type="ECO:0000259" key="9">
    <source>
        <dbReference type="Pfam" id="PF05837"/>
    </source>
</evidence>
<dbReference type="GO" id="GO:0043515">
    <property type="term" value="F:kinetochore binding"/>
    <property type="evidence" value="ECO:0007669"/>
    <property type="project" value="TreeGrafter"/>
</dbReference>
<dbReference type="InterPro" id="IPR040034">
    <property type="entry name" value="CENP-H"/>
</dbReference>
<comment type="similarity">
    <text evidence="7">Belongs to the CENP-H/MCM16 family.</text>
</comment>
<name>A0AA39X6D3_9PEZI</name>
<reference evidence="10" key="1">
    <citation type="submission" date="2023-06" db="EMBL/GenBank/DDBJ databases">
        <title>Genome-scale phylogeny and comparative genomics of the fungal order Sordariales.</title>
        <authorList>
            <consortium name="Lawrence Berkeley National Laboratory"/>
            <person name="Hensen N."/>
            <person name="Bonometti L."/>
            <person name="Westerberg I."/>
            <person name="Brannstrom I.O."/>
            <person name="Guillou S."/>
            <person name="Cros-Aarteil S."/>
            <person name="Calhoun S."/>
            <person name="Haridas S."/>
            <person name="Kuo A."/>
            <person name="Mondo S."/>
            <person name="Pangilinan J."/>
            <person name="Riley R."/>
            <person name="LaButti K."/>
            <person name="Andreopoulos B."/>
            <person name="Lipzen A."/>
            <person name="Chen C."/>
            <person name="Yanf M."/>
            <person name="Daum C."/>
            <person name="Ng V."/>
            <person name="Clum A."/>
            <person name="Steindorff A."/>
            <person name="Ohm R."/>
            <person name="Martin F."/>
            <person name="Silar P."/>
            <person name="Natvig D."/>
            <person name="Lalanne C."/>
            <person name="Gautier V."/>
            <person name="Ament-velasquez S.L."/>
            <person name="Kruys A."/>
            <person name="Hutchinson M.I."/>
            <person name="Powell A.J."/>
            <person name="Barry K."/>
            <person name="Miller A.N."/>
            <person name="Grigoriev I.V."/>
            <person name="Debuchy R."/>
            <person name="Gladieux P."/>
            <person name="Thoren M.H."/>
            <person name="Johannesson H."/>
        </authorList>
    </citation>
    <scope>NUCLEOTIDE SEQUENCE</scope>
    <source>
        <strain evidence="10">SMH3391-2</strain>
    </source>
</reference>
<dbReference type="PANTHER" id="PTHR48122:SF1">
    <property type="entry name" value="CENTROMERE PROTEIN H"/>
    <property type="match status" value="1"/>
</dbReference>
<evidence type="ECO:0000313" key="11">
    <source>
        <dbReference type="Proteomes" id="UP001174934"/>
    </source>
</evidence>
<dbReference type="GO" id="GO:0051382">
    <property type="term" value="P:kinetochore assembly"/>
    <property type="evidence" value="ECO:0007669"/>
    <property type="project" value="InterPro"/>
</dbReference>
<keyword evidence="5" id="KW-0539">Nucleus</keyword>
<evidence type="ECO:0000256" key="1">
    <source>
        <dbReference type="ARBA" id="ARBA00004123"/>
    </source>
</evidence>
<evidence type="ECO:0000256" key="3">
    <source>
        <dbReference type="ARBA" id="ARBA00022454"/>
    </source>
</evidence>
<accession>A0AA39X6D3</accession>
<comment type="caution">
    <text evidence="10">The sequence shown here is derived from an EMBL/GenBank/DDBJ whole genome shotgun (WGS) entry which is preliminary data.</text>
</comment>
<evidence type="ECO:0000313" key="10">
    <source>
        <dbReference type="EMBL" id="KAK0628126.1"/>
    </source>
</evidence>
<dbReference type="InterPro" id="IPR008426">
    <property type="entry name" value="CENP-H_C"/>
</dbReference>
<dbReference type="AlphaFoldDB" id="A0AA39X6D3"/>
<organism evidence="10 11">
    <name type="scientific">Bombardia bombarda</name>
    <dbReference type="NCBI Taxonomy" id="252184"/>
    <lineage>
        <taxon>Eukaryota</taxon>
        <taxon>Fungi</taxon>
        <taxon>Dikarya</taxon>
        <taxon>Ascomycota</taxon>
        <taxon>Pezizomycotina</taxon>
        <taxon>Sordariomycetes</taxon>
        <taxon>Sordariomycetidae</taxon>
        <taxon>Sordariales</taxon>
        <taxon>Lasiosphaeriaceae</taxon>
        <taxon>Bombardia</taxon>
    </lineage>
</organism>
<evidence type="ECO:0000256" key="6">
    <source>
        <dbReference type="ARBA" id="ARBA00023328"/>
    </source>
</evidence>
<dbReference type="PANTHER" id="PTHR48122">
    <property type="entry name" value="CENTROMERE PROTEIN H"/>
    <property type="match status" value="1"/>
</dbReference>
<evidence type="ECO:0000256" key="2">
    <source>
        <dbReference type="ARBA" id="ARBA00004629"/>
    </source>
</evidence>
<evidence type="ECO:0000256" key="8">
    <source>
        <dbReference type="SAM" id="Coils"/>
    </source>
</evidence>
<dbReference type="GO" id="GO:0007052">
    <property type="term" value="P:mitotic spindle organization"/>
    <property type="evidence" value="ECO:0007669"/>
    <property type="project" value="TreeGrafter"/>
</dbReference>
<dbReference type="GO" id="GO:0007059">
    <property type="term" value="P:chromosome segregation"/>
    <property type="evidence" value="ECO:0007669"/>
    <property type="project" value="TreeGrafter"/>
</dbReference>
<evidence type="ECO:0000256" key="4">
    <source>
        <dbReference type="ARBA" id="ARBA00022838"/>
    </source>
</evidence>
<proteinExistence type="inferred from homology"/>
<comment type="subcellular location">
    <subcellularLocation>
        <location evidence="2">Chromosome</location>
        <location evidence="2">Centromere</location>
        <location evidence="2">Kinetochore</location>
    </subcellularLocation>
    <subcellularLocation>
        <location evidence="1">Nucleus</location>
    </subcellularLocation>
</comment>
<dbReference type="Pfam" id="PF05837">
    <property type="entry name" value="CENP-H"/>
    <property type="match status" value="1"/>
</dbReference>